<dbReference type="EMBL" id="KI291207">
    <property type="protein sequence ID" value="ESA06751.1"/>
    <property type="molecule type" value="Genomic_DNA"/>
</dbReference>
<name>U9TTR5_RHIID</name>
<evidence type="ECO:0000313" key="1">
    <source>
        <dbReference type="EMBL" id="ESA06751.1"/>
    </source>
</evidence>
<proteinExistence type="predicted"/>
<protein>
    <submittedName>
        <fullName evidence="1">Uncharacterized protein</fullName>
    </submittedName>
</protein>
<reference evidence="1" key="1">
    <citation type="submission" date="2013-07" db="EMBL/GenBank/DDBJ databases">
        <title>The genome of an arbuscular mycorrhizal fungus provides insights into the evolution of the oldest plant symbiosis.</title>
        <authorList>
            <consortium name="DOE Joint Genome Institute"/>
            <person name="Tisserant E."/>
            <person name="Malbreil M."/>
            <person name="Kuo A."/>
            <person name="Kohler A."/>
            <person name="Symeonidi A."/>
            <person name="Balestrini R."/>
            <person name="Charron P."/>
            <person name="Duensing N."/>
            <person name="Frei-dit-Frey N."/>
            <person name="Gianinazzi-Pearson V."/>
            <person name="Gilbert B."/>
            <person name="Handa Y."/>
            <person name="Hijri M."/>
            <person name="Kaul R."/>
            <person name="Kawaguchi M."/>
            <person name="Krajinski F."/>
            <person name="Lammers P."/>
            <person name="Lapierre D."/>
            <person name="Masclaux F.G."/>
            <person name="Murat C."/>
            <person name="Morin E."/>
            <person name="Ndikumana S."/>
            <person name="Pagni M."/>
            <person name="Petitpierre D."/>
            <person name="Requena N."/>
            <person name="Rosikiewicz P."/>
            <person name="Riley R."/>
            <person name="Saito K."/>
            <person name="San Clemente H."/>
            <person name="Shapiro H."/>
            <person name="van Tuinen D."/>
            <person name="Becard G."/>
            <person name="Bonfante P."/>
            <person name="Paszkowski U."/>
            <person name="Shachar-Hill Y."/>
            <person name="Young J.P."/>
            <person name="Sanders I.R."/>
            <person name="Henrissat B."/>
            <person name="Rensing S.A."/>
            <person name="Grigoriev I.V."/>
            <person name="Corradi N."/>
            <person name="Roux C."/>
            <person name="Martin F."/>
        </authorList>
    </citation>
    <scope>NUCLEOTIDE SEQUENCE</scope>
    <source>
        <strain evidence="1">DAOM 197198</strain>
    </source>
</reference>
<dbReference type="AlphaFoldDB" id="U9TTR5"/>
<gene>
    <name evidence="1" type="ORF">GLOINDRAFT_99131</name>
</gene>
<organism evidence="1">
    <name type="scientific">Rhizophagus irregularis (strain DAOM 181602 / DAOM 197198 / MUCL 43194)</name>
    <name type="common">Arbuscular mycorrhizal fungus</name>
    <name type="synonym">Glomus intraradices</name>
    <dbReference type="NCBI Taxonomy" id="747089"/>
    <lineage>
        <taxon>Eukaryota</taxon>
        <taxon>Fungi</taxon>
        <taxon>Fungi incertae sedis</taxon>
        <taxon>Mucoromycota</taxon>
        <taxon>Glomeromycotina</taxon>
        <taxon>Glomeromycetes</taxon>
        <taxon>Glomerales</taxon>
        <taxon>Glomeraceae</taxon>
        <taxon>Rhizophagus</taxon>
    </lineage>
</organism>
<sequence length="150" mass="17677">SISDMKNSDNRVRTRDFGMIKQTIFTLMRKSNRVKKINCNGTNWDETLLNMNDAKDENKYETVTKTYQQLVKIKYTRSKTKNANRIYEKIEKIIIVKFDITRLFTCGTNQESKLNIDIRSLLIDYPICVYFLKEFVIVGCYLGDKYGTKI</sequence>
<dbReference type="HOGENOM" id="CLU_1744984_0_0_1"/>
<accession>U9TTR5</accession>
<feature type="non-terminal residue" evidence="1">
    <location>
        <position position="1"/>
    </location>
</feature>